<dbReference type="PANTHER" id="PTHR43657:SF1">
    <property type="entry name" value="ALTERED INHERITANCE OF MITOCHONDRIA PROTEIN 24, MITOCHONDRIAL"/>
    <property type="match status" value="1"/>
</dbReference>
<organism evidence="1 2">
    <name type="scientific">Paenibacillus cremeus</name>
    <dbReference type="NCBI Taxonomy" id="2163881"/>
    <lineage>
        <taxon>Bacteria</taxon>
        <taxon>Bacillati</taxon>
        <taxon>Bacillota</taxon>
        <taxon>Bacilli</taxon>
        <taxon>Bacillales</taxon>
        <taxon>Paenibacillaceae</taxon>
        <taxon>Paenibacillus</taxon>
    </lineage>
</organism>
<sequence length="224" mass="24593">MIFKIDGDSIQHLSIELNNQCKSVYCQSGNLIYMTPNIRLLTNSTGRLSEMIKRVIAGNNPFINHFELISGTSGEVVFSTRFPSQIIPLQLSGKEIAVQQHSFLCAEEEVHLETQAGIKGTGLFGGNDVIYNKLSGQGTAFVAVEGELITKKLDHDECILVHPGHLTAYESSVRMELQRQIGIKNMFLSGEGVYFFKVTGPGEIMLNSISIHGVAEVVSSHLLL</sequence>
<reference evidence="1 2" key="1">
    <citation type="submission" date="2019-07" db="EMBL/GenBank/DDBJ databases">
        <authorList>
            <person name="Kim J."/>
        </authorList>
    </citation>
    <scope>NUCLEOTIDE SEQUENCE [LARGE SCALE GENOMIC DNA]</scope>
    <source>
        <strain evidence="1 2">JC52</strain>
    </source>
</reference>
<keyword evidence="2" id="KW-1185">Reference proteome</keyword>
<protein>
    <submittedName>
        <fullName evidence="1">AIM24 family protein</fullName>
    </submittedName>
</protein>
<dbReference type="Gene3D" id="3.60.160.10">
    <property type="entry name" value="Mitochondrial biogenesis AIM24"/>
    <property type="match status" value="1"/>
</dbReference>
<dbReference type="AlphaFoldDB" id="A0A559K6Y6"/>
<dbReference type="EMBL" id="VNJI01000030">
    <property type="protein sequence ID" value="TVY07890.1"/>
    <property type="molecule type" value="Genomic_DNA"/>
</dbReference>
<dbReference type="InterPro" id="IPR036983">
    <property type="entry name" value="AIM24_sf"/>
</dbReference>
<accession>A0A559K6Y6</accession>
<dbReference type="OrthoDB" id="9779518at2"/>
<evidence type="ECO:0000313" key="1">
    <source>
        <dbReference type="EMBL" id="TVY07890.1"/>
    </source>
</evidence>
<evidence type="ECO:0000313" key="2">
    <source>
        <dbReference type="Proteomes" id="UP000317036"/>
    </source>
</evidence>
<dbReference type="InterPro" id="IPR016031">
    <property type="entry name" value="Trp_RNA-bd_attenuator-like_dom"/>
</dbReference>
<dbReference type="SUPFAM" id="SSF51219">
    <property type="entry name" value="TRAP-like"/>
    <property type="match status" value="1"/>
</dbReference>
<comment type="caution">
    <text evidence="1">The sequence shown here is derived from an EMBL/GenBank/DDBJ whole genome shotgun (WGS) entry which is preliminary data.</text>
</comment>
<dbReference type="PANTHER" id="PTHR43657">
    <property type="entry name" value="TRYPTOPHAN RNA-BINDING ATTENUATOR PROTEIN-LIKE PROTEIN"/>
    <property type="match status" value="1"/>
</dbReference>
<dbReference type="Proteomes" id="UP000317036">
    <property type="component" value="Unassembled WGS sequence"/>
</dbReference>
<dbReference type="InterPro" id="IPR002838">
    <property type="entry name" value="AIM24"/>
</dbReference>
<dbReference type="Pfam" id="PF01987">
    <property type="entry name" value="AIM24"/>
    <property type="match status" value="1"/>
</dbReference>
<dbReference type="RefSeq" id="WP_144850766.1">
    <property type="nucleotide sequence ID" value="NZ_VNJI01000030.1"/>
</dbReference>
<gene>
    <name evidence="1" type="ORF">FPZ49_21530</name>
</gene>
<name>A0A559K6Y6_9BACL</name>
<proteinExistence type="predicted"/>